<dbReference type="EMBL" id="PVEM01000003">
    <property type="protein sequence ID" value="PTD09497.1"/>
    <property type="molecule type" value="Genomic_DNA"/>
</dbReference>
<evidence type="ECO:0000313" key="2">
    <source>
        <dbReference type="Proteomes" id="UP000241587"/>
    </source>
</evidence>
<sequence>MYIVPWKAIENAPWLLPLKCSGSSARYHNGWVLTEWKHNGWIYSGQAIQPALAQFQRQQTTDVVLSPGPKRYSYRLSSGVVALSSALSTWFLATKSRNLSSHLAPLFLMHILLPTVQRRHKHPNTHQDVSAYSPLRYRYCFNEKRPPSVVVIRTALKP</sequence>
<dbReference type="OMA" id="PLFLMHI"/>
<dbReference type="OrthoDB" id="5104748at2759"/>
<comment type="caution">
    <text evidence="1">The sequence shown here is derived from an EMBL/GenBank/DDBJ whole genome shotgun (WGS) entry which is preliminary data.</text>
</comment>
<accession>A0A2T4H136</accession>
<dbReference type="Proteomes" id="UP000241587">
    <property type="component" value="Unassembled WGS sequence"/>
</dbReference>
<organism evidence="1 2">
    <name type="scientific">Fusarium culmorum</name>
    <dbReference type="NCBI Taxonomy" id="5516"/>
    <lineage>
        <taxon>Eukaryota</taxon>
        <taxon>Fungi</taxon>
        <taxon>Dikarya</taxon>
        <taxon>Ascomycota</taxon>
        <taxon>Pezizomycotina</taxon>
        <taxon>Sordariomycetes</taxon>
        <taxon>Hypocreomycetidae</taxon>
        <taxon>Hypocreales</taxon>
        <taxon>Nectriaceae</taxon>
        <taxon>Fusarium</taxon>
    </lineage>
</organism>
<evidence type="ECO:0000313" key="1">
    <source>
        <dbReference type="EMBL" id="PTD09497.1"/>
    </source>
</evidence>
<gene>
    <name evidence="1" type="ORF">FCULG_00008204</name>
</gene>
<reference evidence="1 2" key="1">
    <citation type="submission" date="2018-02" db="EMBL/GenBank/DDBJ databases">
        <title>Fusarium culmorum secondary metabolites in fungal-bacterial-plant interactions.</title>
        <authorList>
            <person name="Schmidt R."/>
        </authorList>
    </citation>
    <scope>NUCLEOTIDE SEQUENCE [LARGE SCALE GENOMIC DNA]</scope>
    <source>
        <strain evidence="1 2">PV</strain>
    </source>
</reference>
<name>A0A2T4H136_FUSCU</name>
<protein>
    <submittedName>
        <fullName evidence="1">Uncharacterized protein</fullName>
    </submittedName>
</protein>
<keyword evidence="2" id="KW-1185">Reference proteome</keyword>
<proteinExistence type="predicted"/>
<dbReference type="AlphaFoldDB" id="A0A2T4H136"/>